<dbReference type="EC" id="2.4.2.31" evidence="10"/>
<comment type="caution">
    <text evidence="11">The sequence shown here is derived from an EMBL/GenBank/DDBJ whole genome shotgun (WGS) entry which is preliminary data.</text>
</comment>
<dbReference type="PRINTS" id="PR00970">
    <property type="entry name" value="RIBTRNSFRASE"/>
</dbReference>
<evidence type="ECO:0000256" key="5">
    <source>
        <dbReference type="ARBA" id="ARBA00022729"/>
    </source>
</evidence>
<dbReference type="InterPro" id="IPR000768">
    <property type="entry name" value="ART"/>
</dbReference>
<comment type="catalytic activity">
    <reaction evidence="9 10">
        <text>L-arginyl-[protein] + NAD(+) = N(omega)-(ADP-D-ribosyl)-L-arginyl-[protein] + nicotinamide + H(+)</text>
        <dbReference type="Rhea" id="RHEA:19149"/>
        <dbReference type="Rhea" id="RHEA-COMP:10532"/>
        <dbReference type="Rhea" id="RHEA-COMP:15087"/>
        <dbReference type="ChEBI" id="CHEBI:15378"/>
        <dbReference type="ChEBI" id="CHEBI:17154"/>
        <dbReference type="ChEBI" id="CHEBI:29965"/>
        <dbReference type="ChEBI" id="CHEBI:57540"/>
        <dbReference type="ChEBI" id="CHEBI:142554"/>
        <dbReference type="EC" id="2.4.2.31"/>
    </reaction>
</comment>
<sequence length="156" mass="17657">MIRGSDTRMSPEKVALLLFTAAWVLPAGTPKTSPEEIRTAEGNPTLNLASNSLDDIYRGCVKAMKRRLPSLLDEELEENQLFREAWDQAKEMWMQMENQVVFPKTLRALCGVAVLAYMLEEPPLYASFNVATRTAWKSPQAYAGFAFKSLHFLLTR</sequence>
<dbReference type="Proteomes" id="UP000765507">
    <property type="component" value="Unassembled WGS sequence"/>
</dbReference>
<organism evidence="11 12">
    <name type="scientific">Chelydra serpentina</name>
    <name type="common">Snapping turtle</name>
    <name type="synonym">Testudo serpentina</name>
    <dbReference type="NCBI Taxonomy" id="8475"/>
    <lineage>
        <taxon>Eukaryota</taxon>
        <taxon>Metazoa</taxon>
        <taxon>Chordata</taxon>
        <taxon>Craniata</taxon>
        <taxon>Vertebrata</taxon>
        <taxon>Euteleostomi</taxon>
        <taxon>Archelosauria</taxon>
        <taxon>Testudinata</taxon>
        <taxon>Testudines</taxon>
        <taxon>Cryptodira</taxon>
        <taxon>Durocryptodira</taxon>
        <taxon>Americhelydia</taxon>
        <taxon>Chelydroidea</taxon>
        <taxon>Chelydridae</taxon>
        <taxon>Chelydra</taxon>
    </lineage>
</organism>
<dbReference type="PANTHER" id="PTHR10339">
    <property type="entry name" value="ADP-RIBOSYLTRANSFERASE"/>
    <property type="match status" value="1"/>
</dbReference>
<gene>
    <name evidence="11" type="ORF">G0U57_009228</name>
</gene>
<dbReference type="InterPro" id="IPR050999">
    <property type="entry name" value="ADP-ribosyltransferase_ARG"/>
</dbReference>
<keyword evidence="7 10" id="KW-0520">NAD</keyword>
<dbReference type="AlphaFoldDB" id="A0A8T1RY07"/>
<keyword evidence="8" id="KW-1015">Disulfide bond</keyword>
<dbReference type="GO" id="GO:0016779">
    <property type="term" value="F:nucleotidyltransferase activity"/>
    <property type="evidence" value="ECO:0007669"/>
    <property type="project" value="UniProtKB-KW"/>
</dbReference>
<dbReference type="SUPFAM" id="SSF56399">
    <property type="entry name" value="ADP-ribosylation"/>
    <property type="match status" value="1"/>
</dbReference>
<feature type="signal peptide" evidence="10">
    <location>
        <begin position="1"/>
        <end position="34"/>
    </location>
</feature>
<evidence type="ECO:0000256" key="3">
    <source>
        <dbReference type="ARBA" id="ARBA00022679"/>
    </source>
</evidence>
<keyword evidence="3 10" id="KW-0808">Transferase</keyword>
<dbReference type="Pfam" id="PF01129">
    <property type="entry name" value="ART"/>
    <property type="match status" value="1"/>
</dbReference>
<dbReference type="Gene3D" id="3.90.176.10">
    <property type="entry name" value="Toxin ADP-ribosyltransferase, Chain A, domain 1"/>
    <property type="match status" value="1"/>
</dbReference>
<keyword evidence="12" id="KW-1185">Reference proteome</keyword>
<evidence type="ECO:0000256" key="4">
    <source>
        <dbReference type="ARBA" id="ARBA00022695"/>
    </source>
</evidence>
<evidence type="ECO:0000256" key="10">
    <source>
        <dbReference type="RuleBase" id="RU361228"/>
    </source>
</evidence>
<dbReference type="GO" id="GO:0003950">
    <property type="term" value="F:NAD+ poly-ADP-ribosyltransferase activity"/>
    <property type="evidence" value="ECO:0007669"/>
    <property type="project" value="TreeGrafter"/>
</dbReference>
<proteinExistence type="inferred from homology"/>
<evidence type="ECO:0000256" key="2">
    <source>
        <dbReference type="ARBA" id="ARBA00022676"/>
    </source>
</evidence>
<evidence type="ECO:0000256" key="1">
    <source>
        <dbReference type="ARBA" id="ARBA00009558"/>
    </source>
</evidence>
<evidence type="ECO:0000313" key="12">
    <source>
        <dbReference type="Proteomes" id="UP000765507"/>
    </source>
</evidence>
<dbReference type="GO" id="GO:0106274">
    <property type="term" value="F:NAD+-protein-arginine ADP-ribosyltransferase activity"/>
    <property type="evidence" value="ECO:0007669"/>
    <property type="project" value="UniProtKB-EC"/>
</dbReference>
<name>A0A8T1RY07_CHESE</name>
<feature type="non-terminal residue" evidence="11">
    <location>
        <position position="1"/>
    </location>
</feature>
<keyword evidence="6 10" id="KW-0521">NADP</keyword>
<dbReference type="PANTHER" id="PTHR10339:SF19">
    <property type="entry name" value="GPI-LINKED NAD(P)(+)--ARGININE ADP-RIBOSYLTRANSFERASE 1"/>
    <property type="match status" value="1"/>
</dbReference>
<feature type="chain" id="PRO_5035970144" description="NAD(P)(+)--arginine ADP-ribosyltransferase" evidence="10">
    <location>
        <begin position="35"/>
        <end position="156"/>
    </location>
</feature>
<evidence type="ECO:0000256" key="9">
    <source>
        <dbReference type="ARBA" id="ARBA00047597"/>
    </source>
</evidence>
<evidence type="ECO:0000313" key="11">
    <source>
        <dbReference type="EMBL" id="KAG6921235.1"/>
    </source>
</evidence>
<keyword evidence="2 10" id="KW-0328">Glycosyltransferase</keyword>
<protein>
    <recommendedName>
        <fullName evidence="10">NAD(P)(+)--arginine ADP-ribosyltransferase</fullName>
        <ecNumber evidence="10">2.4.2.31</ecNumber>
    </recommendedName>
    <alternativeName>
        <fullName evidence="10">Mono(ADP-ribosyl)transferase</fullName>
    </alternativeName>
</protein>
<evidence type="ECO:0000256" key="7">
    <source>
        <dbReference type="ARBA" id="ARBA00023027"/>
    </source>
</evidence>
<evidence type="ECO:0000256" key="6">
    <source>
        <dbReference type="ARBA" id="ARBA00022857"/>
    </source>
</evidence>
<dbReference type="OrthoDB" id="423533at2759"/>
<evidence type="ECO:0000256" key="8">
    <source>
        <dbReference type="ARBA" id="ARBA00023157"/>
    </source>
</evidence>
<reference evidence="11 12" key="1">
    <citation type="journal article" date="2020" name="G3 (Bethesda)">
        <title>Draft Genome of the Common Snapping Turtle, Chelydra serpentina, a Model for Phenotypic Plasticity in Reptiles.</title>
        <authorList>
            <person name="Das D."/>
            <person name="Singh S.K."/>
            <person name="Bierstedt J."/>
            <person name="Erickson A."/>
            <person name="Galli G.L.J."/>
            <person name="Crossley D.A. 2nd"/>
            <person name="Rhen T."/>
        </authorList>
    </citation>
    <scope>NUCLEOTIDE SEQUENCE [LARGE SCALE GENOMIC DNA]</scope>
    <source>
        <strain evidence="11">KW</strain>
    </source>
</reference>
<dbReference type="EMBL" id="JAHGAV010002405">
    <property type="protein sequence ID" value="KAG6921235.1"/>
    <property type="molecule type" value="Genomic_DNA"/>
</dbReference>
<keyword evidence="4" id="KW-0548">Nucleotidyltransferase</keyword>
<keyword evidence="5 10" id="KW-0732">Signal</keyword>
<comment type="similarity">
    <text evidence="1 10">Belongs to the Arg-specific ADP-ribosyltransferase family.</text>
</comment>
<accession>A0A8T1RY07</accession>